<comment type="similarity">
    <text evidence="2">Belongs to the helicase family.</text>
</comment>
<dbReference type="SUPFAM" id="SSF52540">
    <property type="entry name" value="P-loop containing nucleoside triphosphate hydrolases"/>
    <property type="match status" value="2"/>
</dbReference>
<evidence type="ECO:0000259" key="3">
    <source>
        <dbReference type="SMART" id="SM00382"/>
    </source>
</evidence>
<organism evidence="4 5">
    <name type="scientific">Fusarium avenaceum</name>
    <dbReference type="NCBI Taxonomy" id="40199"/>
    <lineage>
        <taxon>Eukaryota</taxon>
        <taxon>Fungi</taxon>
        <taxon>Dikarya</taxon>
        <taxon>Ascomycota</taxon>
        <taxon>Pezizomycotina</taxon>
        <taxon>Sordariomycetes</taxon>
        <taxon>Hypocreomycetidae</taxon>
        <taxon>Hypocreales</taxon>
        <taxon>Nectriaceae</taxon>
        <taxon>Fusarium</taxon>
        <taxon>Fusarium tricinctum species complex</taxon>
    </lineage>
</organism>
<keyword evidence="2" id="KW-0233">DNA recombination</keyword>
<dbReference type="EMBL" id="JAGPUO010000010">
    <property type="protein sequence ID" value="KAG5660083.1"/>
    <property type="molecule type" value="Genomic_DNA"/>
</dbReference>
<dbReference type="Pfam" id="PF00106">
    <property type="entry name" value="adh_short"/>
    <property type="match status" value="1"/>
</dbReference>
<protein>
    <recommendedName>
        <fullName evidence="2">ATP-dependent DNA helicase</fullName>
        <ecNumber evidence="2">5.6.2.3</ecNumber>
    </recommendedName>
</protein>
<dbReference type="PANTHER" id="PTHR47642">
    <property type="entry name" value="ATP-DEPENDENT DNA HELICASE"/>
    <property type="match status" value="1"/>
</dbReference>
<dbReference type="GO" id="GO:0016787">
    <property type="term" value="F:hydrolase activity"/>
    <property type="evidence" value="ECO:0007669"/>
    <property type="project" value="UniProtKB-KW"/>
</dbReference>
<dbReference type="GO" id="GO:0006281">
    <property type="term" value="P:DNA repair"/>
    <property type="evidence" value="ECO:0007669"/>
    <property type="project" value="UniProtKB-KW"/>
</dbReference>
<accession>A0A9P7H1G8</accession>
<dbReference type="Proteomes" id="UP000782241">
    <property type="component" value="Unassembled WGS sequence"/>
</dbReference>
<dbReference type="InterPro" id="IPR036291">
    <property type="entry name" value="NAD(P)-bd_dom_sf"/>
</dbReference>
<evidence type="ECO:0000256" key="1">
    <source>
        <dbReference type="ARBA" id="ARBA00022857"/>
    </source>
</evidence>
<comment type="caution">
    <text evidence="4">The sequence shown here is derived from an EMBL/GenBank/DDBJ whole genome shotgun (WGS) entry which is preliminary data.</text>
</comment>
<dbReference type="InterPro" id="IPR027417">
    <property type="entry name" value="P-loop_NTPase"/>
</dbReference>
<comment type="catalytic activity">
    <reaction evidence="2">
        <text>ATP + H2O = ADP + phosphate + H(+)</text>
        <dbReference type="Rhea" id="RHEA:13065"/>
        <dbReference type="ChEBI" id="CHEBI:15377"/>
        <dbReference type="ChEBI" id="CHEBI:15378"/>
        <dbReference type="ChEBI" id="CHEBI:30616"/>
        <dbReference type="ChEBI" id="CHEBI:43474"/>
        <dbReference type="ChEBI" id="CHEBI:456216"/>
        <dbReference type="EC" id="5.6.2.3"/>
    </reaction>
</comment>
<keyword evidence="2" id="KW-0234">DNA repair</keyword>
<keyword evidence="2" id="KW-0378">Hydrolase</keyword>
<dbReference type="EC" id="5.6.2.3" evidence="2"/>
<reference evidence="4" key="1">
    <citation type="submission" date="2021-04" db="EMBL/GenBank/DDBJ databases">
        <title>Draft genome of Fusarium avenaceum strain F156N33, isolated from an atmospheric sample in Virginia.</title>
        <authorList>
            <person name="Yang S."/>
            <person name="Vinatzer B.A."/>
            <person name="Coleman J."/>
        </authorList>
    </citation>
    <scope>NUCLEOTIDE SEQUENCE</scope>
    <source>
        <strain evidence="4">F156N33</strain>
    </source>
</reference>
<name>A0A9P7H1G8_9HYPO</name>
<dbReference type="InterPro" id="IPR002347">
    <property type="entry name" value="SDR_fam"/>
</dbReference>
<keyword evidence="2" id="KW-0227">DNA damage</keyword>
<dbReference type="CDD" id="cd18809">
    <property type="entry name" value="SF1_C_RecD"/>
    <property type="match status" value="1"/>
</dbReference>
<dbReference type="GO" id="GO:0000723">
    <property type="term" value="P:telomere maintenance"/>
    <property type="evidence" value="ECO:0007669"/>
    <property type="project" value="InterPro"/>
</dbReference>
<keyword evidence="2" id="KW-0547">Nucleotide-binding</keyword>
<sequence>MSRTLALVTGSNSGIGLAVVKELAIKHNYHVLLGVRNTKAGEEIAADLRKDDYHASVVELDLASEESVNKAIEHIEVNYGYLDVLINNAGVLLDWHQDVTTWDRFQKTFTTNVVGTGSLTVGLLPLLRKAKAGPPRIIFVTSVMGSLEKATDTTTLYYNTDYKTYNASKAAVNMLMFNFARELDDVGGKVNSVCPGLVKTALVNYHEYGTTTEVGAERIVQLATNVQEPDTSSNYELQAISNLTPSGSSALSLEIEGFTTNLDSMWDTITTDTSESTGSFDILSFEFNKDTQIQIQPQTLSSKGSLARVSYRLSGLQHASRVIMQSLYAYPQMVLRRQTFPPFIHPHWHEKRLPDTLATCMSIAQLFAARTPETEPFLWRTISAEEGRFREQLYALTPREVHMCLEVMIIYMMMAMSESGTEGKERTSRLFETTELIGSHFLDLAGSYSTSEQTEPSFTWEDWIFAESRRRMSCLWLIISCVITIESGKVCDGCSALDTLPLPSSRLLWEARSLEEWQTEKAFHDMSSPLMTLGELVRAKEDSEDPIHTQKLQTWETGSDQMTTMLTLAIDGQNIFFTGSAGCGKSTVLKAAVAALRNSGKRVYVTAPTGRAAIQVEGMTTWSYMGWHSNMQKEGADRFRQAPFASKLTKKRLRRTDVLVIDEISMVSSSFLDLVNQCLKLVRFQSREPFGGVQIILTGDFCQLPPVKPFEFCFHCGAPTRHNAIEDEFRCTNTSVPRCKGVFRFEDRWAFRSKAWEEAQLVHYNLSEIHRQSDETFIKMLQKCRLGIPFTEDDIDLLANHECEVEDAARLLSTRAEVEPINEGKYDEIDQLERKYRVYDGWSWNGREYHQNEIYGKRDYDGTLMAFKDHPFDKVVNLKESMLVMLQVNLDIKKGLVNGSQGVICGWESIEIPDLPGLLGQDALLRSEGVETFAMRHMESNDDEEMHFWPRVRFTNGLVRTIYPWCFVNTVPSEKDTEGQVKVGDSKLHRTQIPLIPGWAITIHKSQGMTLDRVIVNVARSFENGQVYVALSRATNLRGLKVEVATGLSVGEGGNEERI</sequence>
<evidence type="ECO:0000256" key="2">
    <source>
        <dbReference type="RuleBase" id="RU363044"/>
    </source>
</evidence>
<dbReference type="InterPro" id="IPR020904">
    <property type="entry name" value="Sc_DH/Rdtase_CS"/>
</dbReference>
<dbReference type="InterPro" id="IPR051055">
    <property type="entry name" value="PIF1_helicase"/>
</dbReference>
<evidence type="ECO:0000313" key="5">
    <source>
        <dbReference type="Proteomes" id="UP000782241"/>
    </source>
</evidence>
<dbReference type="AlphaFoldDB" id="A0A9P7H1G8"/>
<keyword evidence="5" id="KW-1185">Reference proteome</keyword>
<comment type="cofactor">
    <cofactor evidence="2">
        <name>Mg(2+)</name>
        <dbReference type="ChEBI" id="CHEBI:18420"/>
    </cofactor>
</comment>
<dbReference type="PRINTS" id="PR00081">
    <property type="entry name" value="GDHRDH"/>
</dbReference>
<dbReference type="PROSITE" id="PS00061">
    <property type="entry name" value="ADH_SHORT"/>
    <property type="match status" value="1"/>
</dbReference>
<keyword evidence="2" id="KW-0067">ATP-binding</keyword>
<feature type="domain" description="AAA+ ATPase" evidence="3">
    <location>
        <begin position="571"/>
        <end position="735"/>
    </location>
</feature>
<dbReference type="GO" id="GO:0006310">
    <property type="term" value="P:DNA recombination"/>
    <property type="evidence" value="ECO:0007669"/>
    <property type="project" value="UniProtKB-KW"/>
</dbReference>
<keyword evidence="1" id="KW-0521">NADP</keyword>
<evidence type="ECO:0000313" key="4">
    <source>
        <dbReference type="EMBL" id="KAG5660083.1"/>
    </source>
</evidence>
<dbReference type="GO" id="GO:0005524">
    <property type="term" value="F:ATP binding"/>
    <property type="evidence" value="ECO:0007669"/>
    <property type="project" value="UniProtKB-KW"/>
</dbReference>
<dbReference type="Gene3D" id="3.40.50.300">
    <property type="entry name" value="P-loop containing nucleotide triphosphate hydrolases"/>
    <property type="match status" value="2"/>
</dbReference>
<dbReference type="Gene3D" id="3.40.50.720">
    <property type="entry name" value="NAD(P)-binding Rossmann-like Domain"/>
    <property type="match status" value="1"/>
</dbReference>
<dbReference type="SMART" id="SM00382">
    <property type="entry name" value="AAA"/>
    <property type="match status" value="1"/>
</dbReference>
<dbReference type="PANTHER" id="PTHR47642:SF7">
    <property type="entry name" value="ATP-DEPENDENT DNA HELICASE PIF1"/>
    <property type="match status" value="1"/>
</dbReference>
<dbReference type="InterPro" id="IPR010285">
    <property type="entry name" value="DNA_helicase_pif1-like_DEAD"/>
</dbReference>
<keyword evidence="2" id="KW-0347">Helicase</keyword>
<dbReference type="SUPFAM" id="SSF51735">
    <property type="entry name" value="NAD(P)-binding Rossmann-fold domains"/>
    <property type="match status" value="1"/>
</dbReference>
<dbReference type="GO" id="GO:0043139">
    <property type="term" value="F:5'-3' DNA helicase activity"/>
    <property type="evidence" value="ECO:0007669"/>
    <property type="project" value="UniProtKB-EC"/>
</dbReference>
<gene>
    <name evidence="4" type="ORF">KAF25_003605</name>
</gene>
<proteinExistence type="inferred from homology"/>
<dbReference type="Pfam" id="PF05970">
    <property type="entry name" value="PIF1"/>
    <property type="match status" value="1"/>
</dbReference>
<dbReference type="InterPro" id="IPR003593">
    <property type="entry name" value="AAA+_ATPase"/>
</dbReference>
<dbReference type="PRINTS" id="PR00080">
    <property type="entry name" value="SDRFAMILY"/>
</dbReference>